<dbReference type="PRINTS" id="PR00108">
    <property type="entry name" value="THYMDSNTHASE"/>
</dbReference>
<evidence type="ECO:0000313" key="9">
    <source>
        <dbReference type="EMBL" id="SEA63507.1"/>
    </source>
</evidence>
<feature type="binding site" description="in other chain" evidence="6">
    <location>
        <position position="25"/>
    </location>
    <ligand>
        <name>dUMP</name>
        <dbReference type="ChEBI" id="CHEBI:246422"/>
        <note>ligand shared between dimeric partners</note>
    </ligand>
</feature>
<dbReference type="InterPro" id="IPR000398">
    <property type="entry name" value="Thymidylate_synthase"/>
</dbReference>
<dbReference type="PANTHER" id="PTHR11548:SF9">
    <property type="entry name" value="THYMIDYLATE SYNTHASE"/>
    <property type="match status" value="1"/>
</dbReference>
<dbReference type="EMBL" id="FNQR01000006">
    <property type="protein sequence ID" value="SEA63507.1"/>
    <property type="molecule type" value="Genomic_DNA"/>
</dbReference>
<keyword evidence="2 6" id="KW-0963">Cytoplasm</keyword>
<evidence type="ECO:0000313" key="10">
    <source>
        <dbReference type="Proteomes" id="UP000198584"/>
    </source>
</evidence>
<feature type="binding site" description="in other chain" evidence="6">
    <location>
        <begin position="262"/>
        <end position="264"/>
    </location>
    <ligand>
        <name>dUMP</name>
        <dbReference type="ChEBI" id="CHEBI:246422"/>
        <note>ligand shared between dimeric partners</note>
    </ligand>
</feature>
<dbReference type="GO" id="GO:0006235">
    <property type="term" value="P:dTTP biosynthetic process"/>
    <property type="evidence" value="ECO:0007669"/>
    <property type="project" value="UniProtKB-UniRule"/>
</dbReference>
<evidence type="ECO:0000256" key="4">
    <source>
        <dbReference type="ARBA" id="ARBA00022679"/>
    </source>
</evidence>
<dbReference type="UniPathway" id="UPA00575"/>
<dbReference type="PROSITE" id="PS00091">
    <property type="entry name" value="THYMIDYLATE_SYNTHASE"/>
    <property type="match status" value="1"/>
</dbReference>
<evidence type="ECO:0000256" key="3">
    <source>
        <dbReference type="ARBA" id="ARBA00022603"/>
    </source>
</evidence>
<evidence type="ECO:0000256" key="5">
    <source>
        <dbReference type="ARBA" id="ARBA00022727"/>
    </source>
</evidence>
<dbReference type="Pfam" id="PF00303">
    <property type="entry name" value="Thymidylat_synt"/>
    <property type="match status" value="1"/>
</dbReference>
<dbReference type="Gene3D" id="3.30.572.10">
    <property type="entry name" value="Thymidylate synthase/dCMP hydroxymethylase domain"/>
    <property type="match status" value="1"/>
</dbReference>
<comment type="catalytic activity">
    <reaction evidence="6">
        <text>dUMP + (6R)-5,10-methylene-5,6,7,8-tetrahydrofolate = 7,8-dihydrofolate + dTMP</text>
        <dbReference type="Rhea" id="RHEA:12104"/>
        <dbReference type="ChEBI" id="CHEBI:15636"/>
        <dbReference type="ChEBI" id="CHEBI:57451"/>
        <dbReference type="ChEBI" id="CHEBI:63528"/>
        <dbReference type="ChEBI" id="CHEBI:246422"/>
        <dbReference type="EC" id="2.1.1.45"/>
    </reaction>
</comment>
<dbReference type="Proteomes" id="UP000198584">
    <property type="component" value="Unassembled WGS sequence"/>
</dbReference>
<dbReference type="GO" id="GO:0006231">
    <property type="term" value="P:dTMP biosynthetic process"/>
    <property type="evidence" value="ECO:0007669"/>
    <property type="project" value="UniProtKB-UniRule"/>
</dbReference>
<comment type="function">
    <text evidence="6">Catalyzes the reductive methylation of 2'-deoxyuridine-5'-monophosphate (dUMP) to 2'-deoxythymidine-5'-monophosphate (dTMP) while utilizing 5,10-methylenetetrahydrofolate (mTHF) as the methyl donor and reductant in the reaction, yielding dihydrofolate (DHF) as a by-product. This enzymatic reaction provides an intracellular de novo source of dTMP, an essential precursor for DNA biosynthesis.</text>
</comment>
<evidence type="ECO:0000256" key="1">
    <source>
        <dbReference type="ARBA" id="ARBA00011947"/>
    </source>
</evidence>
<evidence type="ECO:0000256" key="7">
    <source>
        <dbReference type="PROSITE-ProRule" id="PRU10016"/>
    </source>
</evidence>
<dbReference type="RefSeq" id="WP_093044736.1">
    <property type="nucleotide sequence ID" value="NZ_FNQR01000006.1"/>
</dbReference>
<comment type="pathway">
    <text evidence="6">Pyrimidine metabolism; dTTP biosynthesis.</text>
</comment>
<dbReference type="GO" id="GO:0005829">
    <property type="term" value="C:cytosol"/>
    <property type="evidence" value="ECO:0007669"/>
    <property type="project" value="TreeGrafter"/>
</dbReference>
<accession>A0A1H4CT27</accession>
<keyword evidence="10" id="KW-1185">Reference proteome</keyword>
<comment type="subunit">
    <text evidence="6">Homodimer.</text>
</comment>
<dbReference type="STRING" id="571932.SAMN05421743_106181"/>
<reference evidence="9 10" key="1">
    <citation type="submission" date="2016-10" db="EMBL/GenBank/DDBJ databases">
        <authorList>
            <person name="de Groot N.N."/>
        </authorList>
    </citation>
    <scope>NUCLEOTIDE SEQUENCE [LARGE SCALE GENOMIC DNA]</scope>
    <source>
        <strain evidence="9 10">CCM7597</strain>
    </source>
</reference>
<proteinExistence type="inferred from homology"/>
<feature type="binding site" evidence="6">
    <location>
        <position position="318"/>
    </location>
    <ligand>
        <name>(6R)-5,10-methylene-5,6,7,8-tetrahydrofolate</name>
        <dbReference type="ChEBI" id="CHEBI:15636"/>
    </ligand>
</feature>
<name>A0A1H4CT27_9BACI</name>
<keyword evidence="3 6" id="KW-0489">Methyltransferase</keyword>
<keyword evidence="5 6" id="KW-0545">Nucleotide biosynthesis</keyword>
<feature type="active site" description="Nucleophile" evidence="6">
    <location>
        <position position="201"/>
    </location>
</feature>
<dbReference type="NCBIfam" id="NF002496">
    <property type="entry name" value="PRK01827.1-2"/>
    <property type="match status" value="1"/>
</dbReference>
<comment type="subcellular location">
    <subcellularLocation>
        <location evidence="6">Cytoplasm</location>
    </subcellularLocation>
</comment>
<organism evidence="9 10">
    <name type="scientific">Thalassobacillus cyri</name>
    <dbReference type="NCBI Taxonomy" id="571932"/>
    <lineage>
        <taxon>Bacteria</taxon>
        <taxon>Bacillati</taxon>
        <taxon>Bacillota</taxon>
        <taxon>Bacilli</taxon>
        <taxon>Bacillales</taxon>
        <taxon>Bacillaceae</taxon>
        <taxon>Thalassobacillus</taxon>
    </lineage>
</organism>
<dbReference type="InterPro" id="IPR045097">
    <property type="entry name" value="Thymidate_synth/dCMP_Mease"/>
</dbReference>
<feature type="active site" evidence="7">
    <location>
        <position position="201"/>
    </location>
</feature>
<dbReference type="InterPro" id="IPR023451">
    <property type="entry name" value="Thymidate_synth/dCMP_Mease_dom"/>
</dbReference>
<feature type="binding site" description="in other chain" evidence="6">
    <location>
        <position position="232"/>
    </location>
    <ligand>
        <name>dUMP</name>
        <dbReference type="ChEBI" id="CHEBI:246422"/>
        <note>ligand shared between dimeric partners</note>
    </ligand>
</feature>
<dbReference type="AlphaFoldDB" id="A0A1H4CT27"/>
<dbReference type="GO" id="GO:0032259">
    <property type="term" value="P:methylation"/>
    <property type="evidence" value="ECO:0007669"/>
    <property type="project" value="UniProtKB-KW"/>
</dbReference>
<feature type="binding site" description="in other chain" evidence="6">
    <location>
        <begin position="221"/>
        <end position="224"/>
    </location>
    <ligand>
        <name>dUMP</name>
        <dbReference type="ChEBI" id="CHEBI:246422"/>
        <note>ligand shared between dimeric partners</note>
    </ligand>
</feature>
<dbReference type="CDD" id="cd00351">
    <property type="entry name" value="TS_Pyrimidine_HMase"/>
    <property type="match status" value="1"/>
</dbReference>
<comment type="similarity">
    <text evidence="6">Belongs to the thymidylate synthase family. Bacterial-type ThyA subfamily.</text>
</comment>
<protein>
    <recommendedName>
        <fullName evidence="1 6">Thymidylate synthase</fullName>
        <shortName evidence="6">TS</shortName>
        <shortName evidence="6">TSase</shortName>
        <ecNumber evidence="1 6">2.1.1.45</ecNumber>
    </recommendedName>
</protein>
<keyword evidence="4 6" id="KW-0808">Transferase</keyword>
<dbReference type="InterPro" id="IPR020940">
    <property type="entry name" value="Thymidylate_synthase_AS"/>
</dbReference>
<dbReference type="NCBIfam" id="TIGR03284">
    <property type="entry name" value="thym_sym"/>
    <property type="match status" value="1"/>
</dbReference>
<dbReference type="EC" id="2.1.1.45" evidence="1 6"/>
<gene>
    <name evidence="6" type="primary">thyA</name>
    <name evidence="9" type="ORF">SAMN05421743_106181</name>
</gene>
<feature type="binding site" evidence="6">
    <location>
        <position position="224"/>
    </location>
    <ligand>
        <name>(6R)-5,10-methylene-5,6,7,8-tetrahydrofolate</name>
        <dbReference type="ChEBI" id="CHEBI:15636"/>
    </ligand>
</feature>
<dbReference type="OrthoDB" id="9774633at2"/>
<evidence type="ECO:0000256" key="6">
    <source>
        <dbReference type="HAMAP-Rule" id="MF_00008"/>
    </source>
</evidence>
<comment type="caution">
    <text evidence="6">Lacks conserved residue(s) required for the propagation of feature annotation.</text>
</comment>
<dbReference type="HAMAP" id="MF_00008">
    <property type="entry name" value="Thymidy_synth_bact"/>
    <property type="match status" value="1"/>
</dbReference>
<dbReference type="GO" id="GO:0004799">
    <property type="term" value="F:thymidylate synthase activity"/>
    <property type="evidence" value="ECO:0007669"/>
    <property type="project" value="UniProtKB-UniRule"/>
</dbReference>
<feature type="binding site" evidence="6">
    <location>
        <begin position="180"/>
        <end position="181"/>
    </location>
    <ligand>
        <name>dUMP</name>
        <dbReference type="ChEBI" id="CHEBI:246422"/>
        <note>ligand shared between dimeric partners</note>
    </ligand>
</feature>
<evidence type="ECO:0000259" key="8">
    <source>
        <dbReference type="Pfam" id="PF00303"/>
    </source>
</evidence>
<dbReference type="InterPro" id="IPR036926">
    <property type="entry name" value="Thymidate_synth/dCMP_Mease_sf"/>
</dbReference>
<evidence type="ECO:0000256" key="2">
    <source>
        <dbReference type="ARBA" id="ARBA00022490"/>
    </source>
</evidence>
<dbReference type="PANTHER" id="PTHR11548">
    <property type="entry name" value="THYMIDYLATE SYNTHASE 1"/>
    <property type="match status" value="1"/>
</dbReference>
<feature type="domain" description="Thymidylate synthase/dCMP hydroxymethylase" evidence="8">
    <location>
        <begin position="6"/>
        <end position="319"/>
    </location>
</feature>
<sequence length="319" mass="36694">MTTGEQAYLEMCQEVLENGTKKGDRTGTGTYSSFGKQLRFDLSEGFPLLTTKRVPFRLIASELLWFIQGDTNIRYLLQHNNNIWNEWAFKQWVESDEYDGPDMTDFGIRSQQDEEFNAIYQEQMERFKQLILDDDRFAEAFGDLGSVYGKQWRAWKTSQGETLDQLQEVIETIKNNPDSRRHIVTAWNPEDVPSNMALPPCHTMFQFYVADGKLSCQLYQRSGDIFLGVPFNIASYALLTYLVAHTCGLKPGEFIHTLGDAHIYTNHTEQVKTQLAREPKAFPTLKLNQEKTSIFDFEMEDMKIEGYDPHPGIKAPVAV</sequence>
<dbReference type="SUPFAM" id="SSF55831">
    <property type="entry name" value="Thymidylate synthase/dCMP hydroxymethylase"/>
    <property type="match status" value="1"/>
</dbReference>